<dbReference type="InterPro" id="IPR000742">
    <property type="entry name" value="EGF"/>
</dbReference>
<protein>
    <submittedName>
        <fullName evidence="12">Uncharacterized protein</fullName>
    </submittedName>
</protein>
<keyword evidence="6" id="KW-0472">Membrane</keyword>
<dbReference type="GO" id="GO:0007160">
    <property type="term" value="P:cell-matrix adhesion"/>
    <property type="evidence" value="ECO:0007669"/>
    <property type="project" value="InterPro"/>
</dbReference>
<feature type="domain" description="NIDO" evidence="10">
    <location>
        <begin position="171"/>
        <end position="320"/>
    </location>
</feature>
<dbReference type="SUPFAM" id="SSF57184">
    <property type="entry name" value="Growth factor receptor domain"/>
    <property type="match status" value="2"/>
</dbReference>
<feature type="domain" description="EGF-like" evidence="9">
    <location>
        <begin position="1004"/>
        <end position="1039"/>
    </location>
</feature>
<name>A0A8W8NAK6_MAGGI</name>
<keyword evidence="2 8" id="KW-0245">EGF-like domain</keyword>
<evidence type="ECO:0000313" key="12">
    <source>
        <dbReference type="EnsemblMetazoa" id="G5355.1:cds"/>
    </source>
</evidence>
<dbReference type="InterPro" id="IPR013783">
    <property type="entry name" value="Ig-like_fold"/>
</dbReference>
<dbReference type="GO" id="GO:0016020">
    <property type="term" value="C:membrane"/>
    <property type="evidence" value="ECO:0007669"/>
    <property type="project" value="UniProtKB-SubCell"/>
</dbReference>
<evidence type="ECO:0000313" key="13">
    <source>
        <dbReference type="Proteomes" id="UP000005408"/>
    </source>
</evidence>
<dbReference type="PROSITE" id="PS00022">
    <property type="entry name" value="EGF_1"/>
    <property type="match status" value="1"/>
</dbReference>
<feature type="domain" description="EGF-like" evidence="9">
    <location>
        <begin position="927"/>
        <end position="968"/>
    </location>
</feature>
<dbReference type="PROSITE" id="PS51220">
    <property type="entry name" value="NIDO"/>
    <property type="match status" value="1"/>
</dbReference>
<dbReference type="PROSITE" id="PS51233">
    <property type="entry name" value="VWFD"/>
    <property type="match status" value="1"/>
</dbReference>
<dbReference type="InterPro" id="IPR003886">
    <property type="entry name" value="NIDO_dom"/>
</dbReference>
<dbReference type="SMART" id="SM00179">
    <property type="entry name" value="EGF_CA"/>
    <property type="match status" value="6"/>
</dbReference>
<dbReference type="Gene3D" id="2.60.40.10">
    <property type="entry name" value="Immunoglobulins"/>
    <property type="match status" value="2"/>
</dbReference>
<comment type="subcellular location">
    <subcellularLocation>
        <location evidence="1">Membrane</location>
    </subcellularLocation>
</comment>
<evidence type="ECO:0000256" key="1">
    <source>
        <dbReference type="ARBA" id="ARBA00004370"/>
    </source>
</evidence>
<reference evidence="12" key="1">
    <citation type="submission" date="2022-08" db="UniProtKB">
        <authorList>
            <consortium name="EnsemblMetazoa"/>
        </authorList>
    </citation>
    <scope>IDENTIFICATION</scope>
    <source>
        <strain evidence="12">05x7-T-G4-1.051#20</strain>
    </source>
</reference>
<dbReference type="Pfam" id="PF06119">
    <property type="entry name" value="NIDO"/>
    <property type="match status" value="1"/>
</dbReference>
<sequence>MSNFSANHLFLKWNPPDGNTTLNHYRVVINGDQQQTFGSVSEIYWNKKLTPGTIYNVTIVAVSYGDLLSGLWNGLAESESFVDWIETDTGNEEGYSYLPFGERDEVLRGDDVTSAVLKSPTTVYAGDSSQGGFTFVQIGSNGVIGLGEEFNSITIHDIGTDTLKGRRIICPFWVDLLTVDSMGNIYYPTYQRGIDAENDLYLRKANTIVRVQFADFPEFEASWIVKVTWENMTVFGDKSKTVTFQCLLITDGQSTFTVFNYIDVDLNPLKDKKIAIGYQYGTNFERNSLSNKDMAFRMSDIPGNRAINFGDPHIVTLDGLNYTFNGYGEYTMLNISKNTIQFDFQARTDLATTANDTTINATIFSAFVAQDQTGSNLQIEMSRDKTRMLVRVNGRDLTREFENSSYVYLKQNLSVRWENNTLAASFLQTSIIVKVSLGVRFLISEVVVDSEYGGHAKGLMGNFDGNPTNDFILPNGTILNKNLTKTERNVYNNFGQQYAKTKCGPNPSQACIFDYLATGDIALAESSGTEEASAQCDKQIVENETPSIAGNTSINVEVGMPVYMQFKASDDSDKKPLFKILKQPPGFTLNETIGMATWIPNNTDVSEISISVIDDIGAESPSLDVSIVLCGGCNDLGRCDYNNIIPSENALYNLAACVCNVGYSGENCELDTDACLNEPCPLLRNCTDLTPDEEVRFGRGFNCTDCPLGYKDIENKCEDINECENNSAVSCNSQSETCENTDGSYFCICLPGFRKENSTCKDIDECLEKTSGCQQICKNTDGSFKCQCFKGFSLNSDNTTCFRTDFNECDAKPCQQNCTNTDGSFQCTCSAGYQLKIDKISCSECEEPNFGENCSQVCTCGQGMDKCDPVTGCVCKPGWIGVNCTEDVDECDNKTICGNERVCHYLEGSYQCKCKDGFSMDNGVCEDVNECESGTADCEHICINTIGGYNCDCEFGFALHDKDRRTCQKVSNVCDSFPKLNCSYGCWFEKNGNSYEGYCFCESDIDECTESNRCQQNCTNFDGSFKCVCTTGYTLENDGISCKGNGEFKVKIEIHFYFGYDREEVLNKSKEWRNEIQSKLKIFYEKHIKDITRVVVLSLRFGSIIVDHEIFANGSQQSLKLNVTNSMIKILQQRENISLFNHSTTVKNVDVYGNGSKTSYDNSDYWKSINDLLNRQEQFRIKRPTTRIN</sequence>
<feature type="domain" description="EGF-like" evidence="9">
    <location>
        <begin position="887"/>
        <end position="926"/>
    </location>
</feature>
<dbReference type="InterPro" id="IPR000152">
    <property type="entry name" value="EGF-type_Asp/Asn_hydroxyl_site"/>
</dbReference>
<dbReference type="PROSITE" id="PS01187">
    <property type="entry name" value="EGF_CA"/>
    <property type="match status" value="2"/>
</dbReference>
<feature type="domain" description="EGF-like" evidence="9">
    <location>
        <begin position="805"/>
        <end position="843"/>
    </location>
</feature>
<dbReference type="Gene3D" id="2.10.25.10">
    <property type="entry name" value="Laminin"/>
    <property type="match status" value="7"/>
</dbReference>
<evidence type="ECO:0000259" key="9">
    <source>
        <dbReference type="PROSITE" id="PS50026"/>
    </source>
</evidence>
<dbReference type="InterPro" id="IPR001881">
    <property type="entry name" value="EGF-like_Ca-bd_dom"/>
</dbReference>
<dbReference type="Pfam" id="PF23263">
    <property type="entry name" value="C8-3_MUC4"/>
    <property type="match status" value="1"/>
</dbReference>
<proteinExistence type="predicted"/>
<evidence type="ECO:0000256" key="6">
    <source>
        <dbReference type="ARBA" id="ARBA00023136"/>
    </source>
</evidence>
<keyword evidence="13" id="KW-1185">Reference proteome</keyword>
<dbReference type="SMART" id="SM00216">
    <property type="entry name" value="VWD"/>
    <property type="match status" value="1"/>
</dbReference>
<dbReference type="InterPro" id="IPR009030">
    <property type="entry name" value="Growth_fac_rcpt_cys_sf"/>
</dbReference>
<dbReference type="InterPro" id="IPR001846">
    <property type="entry name" value="VWF_type-D"/>
</dbReference>
<comment type="caution">
    <text evidence="8">Lacks conserved residue(s) required for the propagation of feature annotation.</text>
</comment>
<evidence type="ECO:0000259" key="10">
    <source>
        <dbReference type="PROSITE" id="PS51220"/>
    </source>
</evidence>
<dbReference type="InterPro" id="IPR056619">
    <property type="entry name" value="C8-3_MUC4"/>
</dbReference>
<feature type="domain" description="EGF-like" evidence="9">
    <location>
        <begin position="719"/>
        <end position="759"/>
    </location>
</feature>
<dbReference type="GO" id="GO:0005509">
    <property type="term" value="F:calcium ion binding"/>
    <property type="evidence" value="ECO:0007669"/>
    <property type="project" value="InterPro"/>
</dbReference>
<dbReference type="InterPro" id="IPR050751">
    <property type="entry name" value="ECM_structural_protein"/>
</dbReference>
<dbReference type="InterPro" id="IPR049883">
    <property type="entry name" value="NOTCH1_EGF-like"/>
</dbReference>
<evidence type="ECO:0000256" key="3">
    <source>
        <dbReference type="ARBA" id="ARBA00022692"/>
    </source>
</evidence>
<keyword evidence="5" id="KW-1133">Transmembrane helix</keyword>
<evidence type="ECO:0000259" key="11">
    <source>
        <dbReference type="PROSITE" id="PS51233"/>
    </source>
</evidence>
<dbReference type="PROSITE" id="PS00010">
    <property type="entry name" value="ASX_HYDROXYL"/>
    <property type="match status" value="5"/>
</dbReference>
<dbReference type="PANTHER" id="PTHR24034:SF205">
    <property type="entry name" value="NIDOGEN"/>
    <property type="match status" value="1"/>
</dbReference>
<dbReference type="InterPro" id="IPR018097">
    <property type="entry name" value="EGF_Ca-bd_CS"/>
</dbReference>
<dbReference type="SMART" id="SM00181">
    <property type="entry name" value="EGF"/>
    <property type="match status" value="9"/>
</dbReference>
<dbReference type="PROSITE" id="PS01186">
    <property type="entry name" value="EGF_2"/>
    <property type="match status" value="4"/>
</dbReference>
<dbReference type="EnsemblMetazoa" id="G5355.1">
    <property type="protein sequence ID" value="G5355.1:cds"/>
    <property type="gene ID" value="G5355"/>
</dbReference>
<evidence type="ECO:0000256" key="5">
    <source>
        <dbReference type="ARBA" id="ARBA00022989"/>
    </source>
</evidence>
<evidence type="ECO:0000256" key="2">
    <source>
        <dbReference type="ARBA" id="ARBA00022536"/>
    </source>
</evidence>
<keyword evidence="3" id="KW-0812">Transmembrane</keyword>
<feature type="disulfide bond" evidence="8">
    <location>
        <begin position="1008"/>
        <end position="1018"/>
    </location>
</feature>
<accession>A0A8W8NAK6</accession>
<dbReference type="CDD" id="cd00054">
    <property type="entry name" value="EGF_CA"/>
    <property type="match status" value="4"/>
</dbReference>
<dbReference type="InterPro" id="IPR003961">
    <property type="entry name" value="FN3_dom"/>
</dbReference>
<dbReference type="CDD" id="cd00063">
    <property type="entry name" value="FN3"/>
    <property type="match status" value="1"/>
</dbReference>
<dbReference type="AlphaFoldDB" id="A0A8W8NAK6"/>
<dbReference type="PROSITE" id="PS50026">
    <property type="entry name" value="EGF_3"/>
    <property type="match status" value="5"/>
</dbReference>
<feature type="domain" description="VWFD" evidence="11">
    <location>
        <begin position="304"/>
        <end position="507"/>
    </location>
</feature>
<dbReference type="SMART" id="SM00539">
    <property type="entry name" value="NIDO"/>
    <property type="match status" value="1"/>
</dbReference>
<evidence type="ECO:0000256" key="8">
    <source>
        <dbReference type="PROSITE-ProRule" id="PRU00076"/>
    </source>
</evidence>
<dbReference type="SUPFAM" id="SSF49265">
    <property type="entry name" value="Fibronectin type III"/>
    <property type="match status" value="1"/>
</dbReference>
<evidence type="ECO:0000256" key="7">
    <source>
        <dbReference type="ARBA" id="ARBA00023157"/>
    </source>
</evidence>
<dbReference type="Proteomes" id="UP000005408">
    <property type="component" value="Unassembled WGS sequence"/>
</dbReference>
<keyword evidence="7 8" id="KW-1015">Disulfide bond</keyword>
<dbReference type="Pfam" id="PF00041">
    <property type="entry name" value="fn3"/>
    <property type="match status" value="1"/>
</dbReference>
<dbReference type="Pfam" id="PF00094">
    <property type="entry name" value="VWD"/>
    <property type="match status" value="1"/>
</dbReference>
<dbReference type="PANTHER" id="PTHR24034">
    <property type="entry name" value="EGF-LIKE DOMAIN-CONTAINING PROTEIN"/>
    <property type="match status" value="1"/>
</dbReference>
<organism evidence="12 13">
    <name type="scientific">Magallana gigas</name>
    <name type="common">Pacific oyster</name>
    <name type="synonym">Crassostrea gigas</name>
    <dbReference type="NCBI Taxonomy" id="29159"/>
    <lineage>
        <taxon>Eukaryota</taxon>
        <taxon>Metazoa</taxon>
        <taxon>Spiralia</taxon>
        <taxon>Lophotrochozoa</taxon>
        <taxon>Mollusca</taxon>
        <taxon>Bivalvia</taxon>
        <taxon>Autobranchia</taxon>
        <taxon>Pteriomorphia</taxon>
        <taxon>Ostreida</taxon>
        <taxon>Ostreoidea</taxon>
        <taxon>Ostreidae</taxon>
        <taxon>Magallana</taxon>
    </lineage>
</organism>
<dbReference type="InterPro" id="IPR036116">
    <property type="entry name" value="FN3_sf"/>
</dbReference>
<dbReference type="Pfam" id="PF07645">
    <property type="entry name" value="EGF_CA"/>
    <property type="match status" value="6"/>
</dbReference>
<evidence type="ECO:0000256" key="4">
    <source>
        <dbReference type="ARBA" id="ARBA00022737"/>
    </source>
</evidence>
<keyword evidence="4" id="KW-0677">Repeat</keyword>